<comment type="subcellular location">
    <subcellularLocation>
        <location evidence="1 11">Cytoplasm</location>
    </subcellularLocation>
</comment>
<comment type="function">
    <text evidence="11">Site-specific tyrosine recombinase, which acts by catalyzing the cutting and rejoining of the recombining DNA molecules. The XerC-XerD complex is essential to convert dimers of the bacterial chromosome into monomers to permit their segregation at cell division. It also contributes to the segregational stability of plasmids.</text>
</comment>
<keyword evidence="7 11" id="KW-0229">DNA integration</keyword>
<gene>
    <name evidence="11" type="primary">xerD</name>
    <name evidence="14" type="ORF">U27_02942</name>
</gene>
<feature type="active site" evidence="11">
    <location>
        <position position="150"/>
    </location>
</feature>
<organism evidence="14">
    <name type="scientific">Vecturithrix granuli</name>
    <dbReference type="NCBI Taxonomy" id="1499967"/>
    <lineage>
        <taxon>Bacteria</taxon>
        <taxon>Candidatus Moduliflexota</taxon>
        <taxon>Candidatus Vecturitrichia</taxon>
        <taxon>Candidatus Vecturitrichales</taxon>
        <taxon>Candidatus Vecturitrichaceae</taxon>
        <taxon>Candidatus Vecturithrix</taxon>
    </lineage>
</organism>
<dbReference type="InterPro" id="IPR023009">
    <property type="entry name" value="Tyrosine_recombinase_XerC/XerD"/>
</dbReference>
<dbReference type="STRING" id="1499967.U27_02942"/>
<evidence type="ECO:0000259" key="12">
    <source>
        <dbReference type="PROSITE" id="PS51898"/>
    </source>
</evidence>
<dbReference type="InterPro" id="IPR010998">
    <property type="entry name" value="Integrase_recombinase_N"/>
</dbReference>
<feature type="active site" evidence="11">
    <location>
        <position position="248"/>
    </location>
</feature>
<evidence type="ECO:0000256" key="4">
    <source>
        <dbReference type="ARBA" id="ARBA00022490"/>
    </source>
</evidence>
<dbReference type="InterPro" id="IPR013762">
    <property type="entry name" value="Integrase-like_cat_sf"/>
</dbReference>
<dbReference type="PROSITE" id="PS51900">
    <property type="entry name" value="CB"/>
    <property type="match status" value="1"/>
</dbReference>
<evidence type="ECO:0000256" key="5">
    <source>
        <dbReference type="ARBA" id="ARBA00022618"/>
    </source>
</evidence>
<feature type="active site" description="O-(3'-phospho-DNA)-tyrosine intermediate" evidence="11">
    <location>
        <position position="280"/>
    </location>
</feature>
<name>A0A081BUH6_VECG1</name>
<feature type="active site" evidence="11">
    <location>
        <position position="174"/>
    </location>
</feature>
<comment type="subunit">
    <text evidence="11">Forms a cyclic heterotetrameric complex composed of two molecules of XerC and two molecules of XerD.</text>
</comment>
<dbReference type="GO" id="GO:0009037">
    <property type="term" value="F:tyrosine-based site-specific recombinase activity"/>
    <property type="evidence" value="ECO:0007669"/>
    <property type="project" value="UniProtKB-UniRule"/>
</dbReference>
<keyword evidence="15" id="KW-1185">Reference proteome</keyword>
<dbReference type="GO" id="GO:0005737">
    <property type="term" value="C:cytoplasm"/>
    <property type="evidence" value="ECO:0007669"/>
    <property type="project" value="UniProtKB-SubCell"/>
</dbReference>
<dbReference type="AlphaFoldDB" id="A0A081BUH6"/>
<dbReference type="GO" id="GO:0003677">
    <property type="term" value="F:DNA binding"/>
    <property type="evidence" value="ECO:0007669"/>
    <property type="project" value="UniProtKB-UniRule"/>
</dbReference>
<dbReference type="CDD" id="cd00798">
    <property type="entry name" value="INT_XerDC_C"/>
    <property type="match status" value="1"/>
</dbReference>
<evidence type="ECO:0000259" key="13">
    <source>
        <dbReference type="PROSITE" id="PS51900"/>
    </source>
</evidence>
<reference evidence="14" key="1">
    <citation type="journal article" date="2015" name="PeerJ">
        <title>First genomic representation of candidate bacterial phylum KSB3 points to enhanced environmental sensing as a trigger of wastewater bulking.</title>
        <authorList>
            <person name="Sekiguchi Y."/>
            <person name="Ohashi A."/>
            <person name="Parks D.H."/>
            <person name="Yamauchi T."/>
            <person name="Tyson G.W."/>
            <person name="Hugenholtz P."/>
        </authorList>
    </citation>
    <scope>NUCLEOTIDE SEQUENCE [LARGE SCALE GENOMIC DNA]</scope>
</reference>
<feature type="domain" description="Tyr recombinase" evidence="12">
    <location>
        <begin position="110"/>
        <end position="293"/>
    </location>
</feature>
<evidence type="ECO:0000256" key="1">
    <source>
        <dbReference type="ARBA" id="ARBA00004496"/>
    </source>
</evidence>
<dbReference type="Pfam" id="PF00589">
    <property type="entry name" value="Phage_integrase"/>
    <property type="match status" value="1"/>
</dbReference>
<dbReference type="InterPro" id="IPR011010">
    <property type="entry name" value="DNA_brk_join_enz"/>
</dbReference>
<dbReference type="Gene3D" id="1.10.443.10">
    <property type="entry name" value="Intergrase catalytic core"/>
    <property type="match status" value="1"/>
</dbReference>
<dbReference type="GO" id="GO:0007059">
    <property type="term" value="P:chromosome segregation"/>
    <property type="evidence" value="ECO:0007669"/>
    <property type="project" value="UniProtKB-UniRule"/>
</dbReference>
<sequence length="306" mass="35330">MVICMQYILEMYLNYLAAIRGLSEHTREAYQRDVNQYLLFLQERAMTDLNQVQESDVVQYRAWLKNQHLSERSIARSISAIKGFHRYACDEGVVRHDPTMTLEAPKIGIHLPLVMSYDEVERLLAQPDESTVLGLRDKAMLETLYASGMRVSELITLRISHLHLKDGYVRCMGKGEKERIAPLGKAAVHYITQYLNGARDELIAARYTDYLFVNRFGKAMSRQACWKIIKKYLKQADLSQNISPHTLRHSFATHLLEHGADLRSLQMMLGHSDIATTQIYTHVSTRRLKDVYDQYHPRAKEGTVEN</sequence>
<feature type="domain" description="Core-binding (CB)" evidence="13">
    <location>
        <begin position="3"/>
        <end position="89"/>
    </location>
</feature>
<dbReference type="PROSITE" id="PS51898">
    <property type="entry name" value="TYR_RECOMBINASE"/>
    <property type="match status" value="1"/>
</dbReference>
<dbReference type="InterPro" id="IPR002104">
    <property type="entry name" value="Integrase_catalytic"/>
</dbReference>
<dbReference type="NCBIfam" id="NF001399">
    <property type="entry name" value="PRK00283.1"/>
    <property type="match status" value="1"/>
</dbReference>
<evidence type="ECO:0000256" key="3">
    <source>
        <dbReference type="ARBA" id="ARBA00015810"/>
    </source>
</evidence>
<keyword evidence="5 11" id="KW-0132">Cell division</keyword>
<dbReference type="PANTHER" id="PTHR30349">
    <property type="entry name" value="PHAGE INTEGRASE-RELATED"/>
    <property type="match status" value="1"/>
</dbReference>
<keyword evidence="9 11" id="KW-0233">DNA recombination</keyword>
<dbReference type="HOGENOM" id="CLU_027562_9_6_0"/>
<feature type="active site" evidence="11">
    <location>
        <position position="271"/>
    </location>
</feature>
<dbReference type="InterPro" id="IPR004107">
    <property type="entry name" value="Integrase_SAM-like_N"/>
</dbReference>
<protein>
    <recommendedName>
        <fullName evidence="3 11">Tyrosine recombinase XerD</fullName>
    </recommendedName>
</protein>
<evidence type="ECO:0000256" key="9">
    <source>
        <dbReference type="ARBA" id="ARBA00023172"/>
    </source>
</evidence>
<evidence type="ECO:0000313" key="15">
    <source>
        <dbReference type="Proteomes" id="UP000030661"/>
    </source>
</evidence>
<feature type="active site" evidence="11">
    <location>
        <position position="245"/>
    </location>
</feature>
<evidence type="ECO:0000256" key="8">
    <source>
        <dbReference type="ARBA" id="ARBA00023125"/>
    </source>
</evidence>
<evidence type="ECO:0000313" key="14">
    <source>
        <dbReference type="EMBL" id="GAK55981.1"/>
    </source>
</evidence>
<dbReference type="GO" id="GO:0051301">
    <property type="term" value="P:cell division"/>
    <property type="evidence" value="ECO:0007669"/>
    <property type="project" value="UniProtKB-KW"/>
</dbReference>
<accession>A0A081BUH6</accession>
<dbReference type="SUPFAM" id="SSF56349">
    <property type="entry name" value="DNA breaking-rejoining enzymes"/>
    <property type="match status" value="1"/>
</dbReference>
<evidence type="ECO:0000256" key="7">
    <source>
        <dbReference type="ARBA" id="ARBA00022908"/>
    </source>
</evidence>
<evidence type="ECO:0000256" key="10">
    <source>
        <dbReference type="ARBA" id="ARBA00023306"/>
    </source>
</evidence>
<dbReference type="GO" id="GO:0006313">
    <property type="term" value="P:DNA transposition"/>
    <property type="evidence" value="ECO:0007669"/>
    <property type="project" value="UniProtKB-UniRule"/>
</dbReference>
<keyword evidence="8 11" id="KW-0238">DNA-binding</keyword>
<dbReference type="InterPro" id="IPR050090">
    <property type="entry name" value="Tyrosine_recombinase_XerCD"/>
</dbReference>
<dbReference type="InterPro" id="IPR011932">
    <property type="entry name" value="Recomb_XerD"/>
</dbReference>
<keyword evidence="4 11" id="KW-0963">Cytoplasm</keyword>
<evidence type="ECO:0000256" key="6">
    <source>
        <dbReference type="ARBA" id="ARBA00022829"/>
    </source>
</evidence>
<dbReference type="HAMAP" id="MF_01808">
    <property type="entry name" value="Recomb_XerC_XerD"/>
    <property type="match status" value="1"/>
</dbReference>
<keyword evidence="10 11" id="KW-0131">Cell cycle</keyword>
<keyword evidence="6 11" id="KW-0159">Chromosome partition</keyword>
<dbReference type="PANTHER" id="PTHR30349:SF81">
    <property type="entry name" value="TYROSINE RECOMBINASE XERC"/>
    <property type="match status" value="1"/>
</dbReference>
<dbReference type="Pfam" id="PF02899">
    <property type="entry name" value="Phage_int_SAM_1"/>
    <property type="match status" value="1"/>
</dbReference>
<dbReference type="InterPro" id="IPR044068">
    <property type="entry name" value="CB"/>
</dbReference>
<dbReference type="NCBIfam" id="TIGR02225">
    <property type="entry name" value="recomb_XerD"/>
    <property type="match status" value="1"/>
</dbReference>
<evidence type="ECO:0000256" key="2">
    <source>
        <dbReference type="ARBA" id="ARBA00010450"/>
    </source>
</evidence>
<dbReference type="Gene3D" id="1.10.150.130">
    <property type="match status" value="1"/>
</dbReference>
<dbReference type="NCBIfam" id="NF040815">
    <property type="entry name" value="recomb_XerA_Arch"/>
    <property type="match status" value="1"/>
</dbReference>
<proteinExistence type="inferred from homology"/>
<dbReference type="HAMAP" id="MF_01807">
    <property type="entry name" value="Recomb_XerD"/>
    <property type="match status" value="1"/>
</dbReference>
<comment type="similarity">
    <text evidence="2 11">Belongs to the 'phage' integrase family. XerD subfamily.</text>
</comment>
<dbReference type="eggNOG" id="COG4974">
    <property type="taxonomic scope" value="Bacteria"/>
</dbReference>
<dbReference type="Proteomes" id="UP000030661">
    <property type="component" value="Unassembled WGS sequence"/>
</dbReference>
<evidence type="ECO:0000256" key="11">
    <source>
        <dbReference type="HAMAP-Rule" id="MF_01807"/>
    </source>
</evidence>
<dbReference type="EMBL" id="DF820464">
    <property type="protein sequence ID" value="GAK55981.1"/>
    <property type="molecule type" value="Genomic_DNA"/>
</dbReference>